<organism evidence="1 2">
    <name type="scientific">Ilex paraguariensis</name>
    <name type="common">yerba mate</name>
    <dbReference type="NCBI Taxonomy" id="185542"/>
    <lineage>
        <taxon>Eukaryota</taxon>
        <taxon>Viridiplantae</taxon>
        <taxon>Streptophyta</taxon>
        <taxon>Embryophyta</taxon>
        <taxon>Tracheophyta</taxon>
        <taxon>Spermatophyta</taxon>
        <taxon>Magnoliopsida</taxon>
        <taxon>eudicotyledons</taxon>
        <taxon>Gunneridae</taxon>
        <taxon>Pentapetalae</taxon>
        <taxon>asterids</taxon>
        <taxon>campanulids</taxon>
        <taxon>Aquifoliales</taxon>
        <taxon>Aquifoliaceae</taxon>
        <taxon>Ilex</taxon>
    </lineage>
</organism>
<evidence type="ECO:0000313" key="1">
    <source>
        <dbReference type="EMBL" id="CAK9168522.1"/>
    </source>
</evidence>
<dbReference type="EMBL" id="CAUOFW020005081">
    <property type="protein sequence ID" value="CAK9168522.1"/>
    <property type="molecule type" value="Genomic_DNA"/>
</dbReference>
<name>A0ABC8TKC7_9AQUA</name>
<dbReference type="AlphaFoldDB" id="A0ABC8TKC7"/>
<protein>
    <recommendedName>
        <fullName evidence="3">Secreted protein</fullName>
    </recommendedName>
</protein>
<comment type="caution">
    <text evidence="1">The sequence shown here is derived from an EMBL/GenBank/DDBJ whole genome shotgun (WGS) entry which is preliminary data.</text>
</comment>
<keyword evidence="2" id="KW-1185">Reference proteome</keyword>
<evidence type="ECO:0008006" key="3">
    <source>
        <dbReference type="Google" id="ProtNLM"/>
    </source>
</evidence>
<proteinExistence type="predicted"/>
<reference evidence="1 2" key="1">
    <citation type="submission" date="2024-02" db="EMBL/GenBank/DDBJ databases">
        <authorList>
            <person name="Vignale AGUSTIN F."/>
            <person name="Sosa J E."/>
            <person name="Modenutti C."/>
        </authorList>
    </citation>
    <scope>NUCLEOTIDE SEQUENCE [LARGE SCALE GENOMIC DNA]</scope>
</reference>
<gene>
    <name evidence="1" type="ORF">ILEXP_LOCUS37917</name>
</gene>
<sequence>MASSSFPRLGMSCALNALFWFSRPMMTVSPLYKGGSSLVSIVLPFRSLTQNTPFLICSPEFLFPQPSSTASSLKITVSKPIVDSWSFRCESFSKFFLKNSVSDVFW</sequence>
<evidence type="ECO:0000313" key="2">
    <source>
        <dbReference type="Proteomes" id="UP001642360"/>
    </source>
</evidence>
<accession>A0ABC8TKC7</accession>
<dbReference type="Proteomes" id="UP001642360">
    <property type="component" value="Unassembled WGS sequence"/>
</dbReference>